<dbReference type="PANTHER" id="PTHR43766:SF1">
    <property type="entry name" value="TRYPTOPHAN--TRNA LIGASE, MITOCHONDRIAL"/>
    <property type="match status" value="1"/>
</dbReference>
<dbReference type="Pfam" id="PF00579">
    <property type="entry name" value="tRNA-synt_1b"/>
    <property type="match status" value="1"/>
</dbReference>
<dbReference type="InterPro" id="IPR002305">
    <property type="entry name" value="aa-tRNA-synth_Ic"/>
</dbReference>
<dbReference type="CDD" id="cd00806">
    <property type="entry name" value="TrpRS_core"/>
    <property type="match status" value="1"/>
</dbReference>
<feature type="binding site" evidence="8">
    <location>
        <begin position="194"/>
        <end position="198"/>
    </location>
    <ligand>
        <name>ATP</name>
        <dbReference type="ChEBI" id="CHEBI:30616"/>
    </ligand>
</feature>
<feature type="short sequence motif" description="'HIGH' region" evidence="8">
    <location>
        <begin position="11"/>
        <end position="19"/>
    </location>
</feature>
<organism evidence="10 11">
    <name type="scientific">Candidatus Woykebacteria bacterium RBG_16_43_9</name>
    <dbReference type="NCBI Taxonomy" id="1802596"/>
    <lineage>
        <taxon>Bacteria</taxon>
        <taxon>Candidatus Woykeibacteriota</taxon>
    </lineage>
</organism>
<comment type="function">
    <text evidence="8">Catalyzes the attachment of tryptophan to tRNA(Trp).</text>
</comment>
<dbReference type="PRINTS" id="PR01039">
    <property type="entry name" value="TRNASYNTHTRP"/>
</dbReference>
<dbReference type="EMBL" id="MHCS01000011">
    <property type="protein sequence ID" value="OGY26737.1"/>
    <property type="molecule type" value="Genomic_DNA"/>
</dbReference>
<evidence type="ECO:0000313" key="10">
    <source>
        <dbReference type="EMBL" id="OGY26737.1"/>
    </source>
</evidence>
<dbReference type="SUPFAM" id="SSF52374">
    <property type="entry name" value="Nucleotidylyl transferase"/>
    <property type="match status" value="1"/>
</dbReference>
<dbReference type="HAMAP" id="MF_00140_B">
    <property type="entry name" value="Trp_tRNA_synth_B"/>
    <property type="match status" value="1"/>
</dbReference>
<dbReference type="GO" id="GO:0004830">
    <property type="term" value="F:tryptophan-tRNA ligase activity"/>
    <property type="evidence" value="ECO:0007669"/>
    <property type="project" value="UniProtKB-UniRule"/>
</dbReference>
<proteinExistence type="inferred from homology"/>
<dbReference type="Gene3D" id="3.40.50.620">
    <property type="entry name" value="HUPs"/>
    <property type="match status" value="1"/>
</dbReference>
<keyword evidence="4 8" id="KW-0067">ATP-binding</keyword>
<accession>A0A1G1WHL5</accession>
<evidence type="ECO:0000256" key="4">
    <source>
        <dbReference type="ARBA" id="ARBA00022840"/>
    </source>
</evidence>
<dbReference type="AlphaFoldDB" id="A0A1G1WHL5"/>
<evidence type="ECO:0000256" key="3">
    <source>
        <dbReference type="ARBA" id="ARBA00022741"/>
    </source>
</evidence>
<dbReference type="PANTHER" id="PTHR43766">
    <property type="entry name" value="TRYPTOPHAN--TRNA LIGASE, MITOCHONDRIAL"/>
    <property type="match status" value="1"/>
</dbReference>
<dbReference type="GO" id="GO:0006436">
    <property type="term" value="P:tryptophanyl-tRNA aminoacylation"/>
    <property type="evidence" value="ECO:0007669"/>
    <property type="project" value="UniProtKB-UniRule"/>
</dbReference>
<evidence type="ECO:0000256" key="9">
    <source>
        <dbReference type="RuleBase" id="RU363036"/>
    </source>
</evidence>
<dbReference type="Gene3D" id="1.10.240.10">
    <property type="entry name" value="Tyrosyl-Transfer RNA Synthetase"/>
    <property type="match status" value="1"/>
</dbReference>
<evidence type="ECO:0000256" key="7">
    <source>
        <dbReference type="ARBA" id="ARBA00049929"/>
    </source>
</evidence>
<evidence type="ECO:0000256" key="6">
    <source>
        <dbReference type="ARBA" id="ARBA00023146"/>
    </source>
</evidence>
<evidence type="ECO:0000256" key="5">
    <source>
        <dbReference type="ARBA" id="ARBA00022917"/>
    </source>
</evidence>
<dbReference type="InterPro" id="IPR024109">
    <property type="entry name" value="Trp-tRNA-ligase_bac-type"/>
</dbReference>
<reference evidence="10 11" key="1">
    <citation type="journal article" date="2016" name="Nat. Commun.">
        <title>Thousands of microbial genomes shed light on interconnected biogeochemical processes in an aquifer system.</title>
        <authorList>
            <person name="Anantharaman K."/>
            <person name="Brown C.T."/>
            <person name="Hug L.A."/>
            <person name="Sharon I."/>
            <person name="Castelle C.J."/>
            <person name="Probst A.J."/>
            <person name="Thomas B.C."/>
            <person name="Singh A."/>
            <person name="Wilkins M.J."/>
            <person name="Karaoz U."/>
            <person name="Brodie E.L."/>
            <person name="Williams K.H."/>
            <person name="Hubbard S.S."/>
            <person name="Banfield J.F."/>
        </authorList>
    </citation>
    <scope>NUCLEOTIDE SEQUENCE [LARGE SCALE GENOMIC DNA]</scope>
</reference>
<dbReference type="STRING" id="1802596.A2Z11_00265"/>
<dbReference type="EC" id="6.1.1.2" evidence="8"/>
<keyword evidence="3 8" id="KW-0547">Nucleotide-binding</keyword>
<keyword evidence="8" id="KW-0963">Cytoplasm</keyword>
<keyword evidence="5 8" id="KW-0648">Protein biosynthesis</keyword>
<protein>
    <recommendedName>
        <fullName evidence="8">Tryptophan--tRNA ligase</fullName>
        <ecNumber evidence="8">6.1.1.2</ecNumber>
    </recommendedName>
    <alternativeName>
        <fullName evidence="8">Tryptophanyl-tRNA synthetase</fullName>
        <shortName evidence="8">TrpRS</shortName>
    </alternativeName>
</protein>
<dbReference type="NCBIfam" id="TIGR00233">
    <property type="entry name" value="trpS"/>
    <property type="match status" value="1"/>
</dbReference>
<feature type="short sequence motif" description="'KMSKS' region" evidence="8">
    <location>
        <begin position="194"/>
        <end position="198"/>
    </location>
</feature>
<evidence type="ECO:0000256" key="2">
    <source>
        <dbReference type="ARBA" id="ARBA00022598"/>
    </source>
</evidence>
<feature type="binding site" evidence="8">
    <location>
        <begin position="147"/>
        <end position="149"/>
    </location>
    <ligand>
        <name>ATP</name>
        <dbReference type="ChEBI" id="CHEBI:30616"/>
    </ligand>
</feature>
<gene>
    <name evidence="8" type="primary">trpS</name>
    <name evidence="10" type="ORF">A2Z11_00265</name>
</gene>
<keyword evidence="6 8" id="KW-0030">Aminoacyl-tRNA synthetase</keyword>
<comment type="catalytic activity">
    <reaction evidence="7 8">
        <text>tRNA(Trp) + L-tryptophan + ATP = L-tryptophyl-tRNA(Trp) + AMP + diphosphate + H(+)</text>
        <dbReference type="Rhea" id="RHEA:24080"/>
        <dbReference type="Rhea" id="RHEA-COMP:9671"/>
        <dbReference type="Rhea" id="RHEA-COMP:9705"/>
        <dbReference type="ChEBI" id="CHEBI:15378"/>
        <dbReference type="ChEBI" id="CHEBI:30616"/>
        <dbReference type="ChEBI" id="CHEBI:33019"/>
        <dbReference type="ChEBI" id="CHEBI:57912"/>
        <dbReference type="ChEBI" id="CHEBI:78442"/>
        <dbReference type="ChEBI" id="CHEBI:78535"/>
        <dbReference type="ChEBI" id="CHEBI:456215"/>
        <dbReference type="EC" id="6.1.1.2"/>
    </reaction>
</comment>
<feature type="binding site" evidence="8">
    <location>
        <begin position="18"/>
        <end position="19"/>
    </location>
    <ligand>
        <name>ATP</name>
        <dbReference type="ChEBI" id="CHEBI:30616"/>
    </ligand>
</feature>
<comment type="similarity">
    <text evidence="1 8 9">Belongs to the class-I aminoacyl-tRNA synthetase family.</text>
</comment>
<dbReference type="GO" id="GO:0005524">
    <property type="term" value="F:ATP binding"/>
    <property type="evidence" value="ECO:0007669"/>
    <property type="project" value="UniProtKB-UniRule"/>
</dbReference>
<comment type="caution">
    <text evidence="10">The sequence shown here is derived from an EMBL/GenBank/DDBJ whole genome shotgun (WGS) entry which is preliminary data.</text>
</comment>
<dbReference type="InterPro" id="IPR002306">
    <property type="entry name" value="Trp-tRNA-ligase"/>
</dbReference>
<feature type="binding site" evidence="8">
    <location>
        <position position="186"/>
    </location>
    <ligand>
        <name>ATP</name>
        <dbReference type="ChEBI" id="CHEBI:30616"/>
    </ligand>
</feature>
<dbReference type="InterPro" id="IPR050203">
    <property type="entry name" value="Trp-tRNA_synthetase"/>
</dbReference>
<evidence type="ECO:0000313" key="11">
    <source>
        <dbReference type="Proteomes" id="UP000176389"/>
    </source>
</evidence>
<evidence type="ECO:0000256" key="8">
    <source>
        <dbReference type="HAMAP-Rule" id="MF_00140"/>
    </source>
</evidence>
<dbReference type="InterPro" id="IPR001412">
    <property type="entry name" value="aa-tRNA-synth_I_CS"/>
</dbReference>
<comment type="subunit">
    <text evidence="8">Homodimer.</text>
</comment>
<keyword evidence="2 8" id="KW-0436">Ligase</keyword>
<dbReference type="PROSITE" id="PS00178">
    <property type="entry name" value="AA_TRNA_LIGASE_I"/>
    <property type="match status" value="1"/>
</dbReference>
<sequence length="330" mass="37121">MAKRILTGDRPTGRLHLGHYVGSLKNRLELQDKFEVFLLVADLHALTTNTDTSELKQNIKDLVLDQLAVGIDPKKVTFCLQSAIPEDQELAVILSMLVQKPRLERIPTLKDMLRDLKIENPSLGLLSYPVLQAADILMVGADIVPVGKDQASHIELTREIAQKFNGTYKEIFSLPDALIPKEVGVVPGIDGRTKMSKSLNNAIFLSDNKLAVQEKVMKMYTDPTRIHPSDPGHIEGNPVFIYLDAFAAETDKQQVVSYKNRYKEGKVGDIEVKKFLAEVLDKFLEPIRRRRAKLEQEKGMVEKILEEGSKKARTEAIKTLERVKEAMGLR</sequence>
<comment type="subcellular location">
    <subcellularLocation>
        <location evidence="8">Cytoplasm</location>
    </subcellularLocation>
</comment>
<feature type="binding site" evidence="8">
    <location>
        <begin position="10"/>
        <end position="12"/>
    </location>
    <ligand>
        <name>ATP</name>
        <dbReference type="ChEBI" id="CHEBI:30616"/>
    </ligand>
</feature>
<dbReference type="Proteomes" id="UP000176389">
    <property type="component" value="Unassembled WGS sequence"/>
</dbReference>
<name>A0A1G1WHL5_9BACT</name>
<dbReference type="InterPro" id="IPR014729">
    <property type="entry name" value="Rossmann-like_a/b/a_fold"/>
</dbReference>
<evidence type="ECO:0000256" key="1">
    <source>
        <dbReference type="ARBA" id="ARBA00005594"/>
    </source>
</evidence>
<feature type="binding site" evidence="8">
    <location>
        <position position="135"/>
    </location>
    <ligand>
        <name>L-tryptophan</name>
        <dbReference type="ChEBI" id="CHEBI:57912"/>
    </ligand>
</feature>
<dbReference type="FunFam" id="1.10.240.10:FF:000005">
    <property type="entry name" value="Tryptophan--tRNA ligase"/>
    <property type="match status" value="1"/>
</dbReference>
<dbReference type="GO" id="GO:0005829">
    <property type="term" value="C:cytosol"/>
    <property type="evidence" value="ECO:0007669"/>
    <property type="project" value="TreeGrafter"/>
</dbReference>